<protein>
    <submittedName>
        <fullName evidence="1">Uncharacterized protein</fullName>
    </submittedName>
</protein>
<evidence type="ECO:0000313" key="1">
    <source>
        <dbReference type="EnsemblPlants" id="TuG1812G0100003494.01.T01.cds298330"/>
    </source>
</evidence>
<keyword evidence="2" id="KW-1185">Reference proteome</keyword>
<dbReference type="EnsemblPlants" id="TuG1812G0100003494.01.T01">
    <property type="protein sequence ID" value="TuG1812G0100003494.01.T01.cds298330"/>
    <property type="gene ID" value="TuG1812G0100003494.01"/>
</dbReference>
<evidence type="ECO:0000313" key="2">
    <source>
        <dbReference type="Proteomes" id="UP000015106"/>
    </source>
</evidence>
<reference evidence="1" key="2">
    <citation type="submission" date="2018-03" db="EMBL/GenBank/DDBJ databases">
        <title>The Triticum urartu genome reveals the dynamic nature of wheat genome evolution.</title>
        <authorList>
            <person name="Ling H."/>
            <person name="Ma B."/>
            <person name="Shi X."/>
            <person name="Liu H."/>
            <person name="Dong L."/>
            <person name="Sun H."/>
            <person name="Cao Y."/>
            <person name="Gao Q."/>
            <person name="Zheng S."/>
            <person name="Li Y."/>
            <person name="Yu Y."/>
            <person name="Du H."/>
            <person name="Qi M."/>
            <person name="Li Y."/>
            <person name="Yu H."/>
            <person name="Cui Y."/>
            <person name="Wang N."/>
            <person name="Chen C."/>
            <person name="Wu H."/>
            <person name="Zhao Y."/>
            <person name="Zhang J."/>
            <person name="Li Y."/>
            <person name="Zhou W."/>
            <person name="Zhang B."/>
            <person name="Hu W."/>
            <person name="Eijk M."/>
            <person name="Tang J."/>
            <person name="Witsenboer H."/>
            <person name="Zhao S."/>
            <person name="Li Z."/>
            <person name="Zhang A."/>
            <person name="Wang D."/>
            <person name="Liang C."/>
        </authorList>
    </citation>
    <scope>NUCLEOTIDE SEQUENCE [LARGE SCALE GENOMIC DNA]</scope>
    <source>
        <strain evidence="1">cv. G1812</strain>
    </source>
</reference>
<reference evidence="2" key="1">
    <citation type="journal article" date="2013" name="Nature">
        <title>Draft genome of the wheat A-genome progenitor Triticum urartu.</title>
        <authorList>
            <person name="Ling H.Q."/>
            <person name="Zhao S."/>
            <person name="Liu D."/>
            <person name="Wang J."/>
            <person name="Sun H."/>
            <person name="Zhang C."/>
            <person name="Fan H."/>
            <person name="Li D."/>
            <person name="Dong L."/>
            <person name="Tao Y."/>
            <person name="Gao C."/>
            <person name="Wu H."/>
            <person name="Li Y."/>
            <person name="Cui Y."/>
            <person name="Guo X."/>
            <person name="Zheng S."/>
            <person name="Wang B."/>
            <person name="Yu K."/>
            <person name="Liang Q."/>
            <person name="Yang W."/>
            <person name="Lou X."/>
            <person name="Chen J."/>
            <person name="Feng M."/>
            <person name="Jian J."/>
            <person name="Zhang X."/>
            <person name="Luo G."/>
            <person name="Jiang Y."/>
            <person name="Liu J."/>
            <person name="Wang Z."/>
            <person name="Sha Y."/>
            <person name="Zhang B."/>
            <person name="Wu H."/>
            <person name="Tang D."/>
            <person name="Shen Q."/>
            <person name="Xue P."/>
            <person name="Zou S."/>
            <person name="Wang X."/>
            <person name="Liu X."/>
            <person name="Wang F."/>
            <person name="Yang Y."/>
            <person name="An X."/>
            <person name="Dong Z."/>
            <person name="Zhang K."/>
            <person name="Zhang X."/>
            <person name="Luo M.C."/>
            <person name="Dvorak J."/>
            <person name="Tong Y."/>
            <person name="Wang J."/>
            <person name="Yang H."/>
            <person name="Li Z."/>
            <person name="Wang D."/>
            <person name="Zhang A."/>
            <person name="Wang J."/>
        </authorList>
    </citation>
    <scope>NUCLEOTIDE SEQUENCE</scope>
    <source>
        <strain evidence="2">cv. G1812</strain>
    </source>
</reference>
<reference evidence="1" key="3">
    <citation type="submission" date="2022-06" db="UniProtKB">
        <authorList>
            <consortium name="EnsemblPlants"/>
        </authorList>
    </citation>
    <scope>IDENTIFICATION</scope>
</reference>
<accession>A0A8R7P461</accession>
<proteinExistence type="predicted"/>
<dbReference type="Gramene" id="TuG1812G0100003494.01.T01">
    <property type="protein sequence ID" value="TuG1812G0100003494.01.T01.cds298330"/>
    <property type="gene ID" value="TuG1812G0100003494.01"/>
</dbReference>
<name>A0A8R7P461_TRIUA</name>
<dbReference type="AlphaFoldDB" id="A0A8R7P461"/>
<dbReference type="Proteomes" id="UP000015106">
    <property type="component" value="Chromosome 1"/>
</dbReference>
<organism evidence="1 2">
    <name type="scientific">Triticum urartu</name>
    <name type="common">Red wild einkorn</name>
    <name type="synonym">Crithodium urartu</name>
    <dbReference type="NCBI Taxonomy" id="4572"/>
    <lineage>
        <taxon>Eukaryota</taxon>
        <taxon>Viridiplantae</taxon>
        <taxon>Streptophyta</taxon>
        <taxon>Embryophyta</taxon>
        <taxon>Tracheophyta</taxon>
        <taxon>Spermatophyta</taxon>
        <taxon>Magnoliopsida</taxon>
        <taxon>Liliopsida</taxon>
        <taxon>Poales</taxon>
        <taxon>Poaceae</taxon>
        <taxon>BOP clade</taxon>
        <taxon>Pooideae</taxon>
        <taxon>Triticodae</taxon>
        <taxon>Triticeae</taxon>
        <taxon>Triticinae</taxon>
        <taxon>Triticum</taxon>
    </lineage>
</organism>
<sequence length="93" mass="10169">MHLAHIIGQIPKTYGVQKHRFESIRKIHGLTVSITMAAFGSLLLLLRHWFEAVQQEGGAAGHGGDPATRQVWAGGQREVGARRWTVVARDGCA</sequence>